<keyword evidence="2" id="KW-0472">Membrane</keyword>
<evidence type="ECO:0000313" key="5">
    <source>
        <dbReference type="Proteomes" id="UP000630615"/>
    </source>
</evidence>
<sequence length="332" mass="37431">MKKTAKIFIIGIPVVIILSILILGITLSFTPKPLFKIADMVPIEANLTKPDNYSSVDRNTRVEKNIIYSKNYSNSSLDIYSPKKSNGKVPIVLFIHGGGFFKGEKEMAKYFGPTISDNQYAFISINYDLVPNVTVFDQVKQVNEAIKYIKENADKYSLDINNFNLSGSSAGGFLALQLLTAYCDKDYAESLKVTPVGTIKFNSILLYSAVYDLSEFQNFDGNSFTNYLLSKMGWGLTGEKNWKTNKKLGELLNLNEYVSGDFPPIFITDGNTNTFTEQAENYANELRQKQVPVQTLFFDSKEKVRHGYQLNMDTSASKQAVKESLEFLNKWN</sequence>
<organism evidence="4 5">
    <name type="scientific">Enterococcus wangshanyuanii</name>
    <dbReference type="NCBI Taxonomy" id="2005703"/>
    <lineage>
        <taxon>Bacteria</taxon>
        <taxon>Bacillati</taxon>
        <taxon>Bacillota</taxon>
        <taxon>Bacilli</taxon>
        <taxon>Lactobacillales</taxon>
        <taxon>Enterococcaceae</taxon>
        <taxon>Enterococcus</taxon>
    </lineage>
</organism>
<dbReference type="EMBL" id="BMKI01000005">
    <property type="protein sequence ID" value="GGC94088.1"/>
    <property type="molecule type" value="Genomic_DNA"/>
</dbReference>
<dbReference type="Pfam" id="PF20434">
    <property type="entry name" value="BD-FAE"/>
    <property type="match status" value="1"/>
</dbReference>
<dbReference type="Proteomes" id="UP000630615">
    <property type="component" value="Unassembled WGS sequence"/>
</dbReference>
<feature type="domain" description="BD-FAE-like" evidence="3">
    <location>
        <begin position="77"/>
        <end position="275"/>
    </location>
</feature>
<dbReference type="InterPro" id="IPR050300">
    <property type="entry name" value="GDXG_lipolytic_enzyme"/>
</dbReference>
<keyword evidence="5" id="KW-1185">Reference proteome</keyword>
<comment type="caution">
    <text evidence="4">The sequence shown here is derived from an EMBL/GenBank/DDBJ whole genome shotgun (WGS) entry which is preliminary data.</text>
</comment>
<accession>A0ABQ1PBQ0</accession>
<name>A0ABQ1PBQ0_9ENTE</name>
<gene>
    <name evidence="4" type="ORF">GCM10011573_24660</name>
</gene>
<protein>
    <submittedName>
        <fullName evidence="4">Lipase</fullName>
    </submittedName>
</protein>
<keyword evidence="2" id="KW-1133">Transmembrane helix</keyword>
<proteinExistence type="predicted"/>
<dbReference type="RefSeq" id="WP_088269806.1">
    <property type="nucleotide sequence ID" value="NZ_BMKI01000005.1"/>
</dbReference>
<reference evidence="5" key="1">
    <citation type="journal article" date="2019" name="Int. J. Syst. Evol. Microbiol.">
        <title>The Global Catalogue of Microorganisms (GCM) 10K type strain sequencing project: providing services to taxonomists for standard genome sequencing and annotation.</title>
        <authorList>
            <consortium name="The Broad Institute Genomics Platform"/>
            <consortium name="The Broad Institute Genome Sequencing Center for Infectious Disease"/>
            <person name="Wu L."/>
            <person name="Ma J."/>
        </authorList>
    </citation>
    <scope>NUCLEOTIDE SEQUENCE [LARGE SCALE GENOMIC DNA]</scope>
    <source>
        <strain evidence="5">CGMCC 1.15942</strain>
    </source>
</reference>
<dbReference type="InterPro" id="IPR049492">
    <property type="entry name" value="BD-FAE-like_dom"/>
</dbReference>
<evidence type="ECO:0000259" key="3">
    <source>
        <dbReference type="Pfam" id="PF20434"/>
    </source>
</evidence>
<dbReference type="SUPFAM" id="SSF53474">
    <property type="entry name" value="alpha/beta-Hydrolases"/>
    <property type="match status" value="1"/>
</dbReference>
<keyword evidence="2" id="KW-0812">Transmembrane</keyword>
<feature type="transmembrane region" description="Helical" evidence="2">
    <location>
        <begin position="7"/>
        <end position="29"/>
    </location>
</feature>
<dbReference type="InterPro" id="IPR029058">
    <property type="entry name" value="AB_hydrolase_fold"/>
</dbReference>
<dbReference type="Gene3D" id="3.40.50.1820">
    <property type="entry name" value="alpha/beta hydrolase"/>
    <property type="match status" value="1"/>
</dbReference>
<keyword evidence="1" id="KW-0378">Hydrolase</keyword>
<evidence type="ECO:0000256" key="1">
    <source>
        <dbReference type="ARBA" id="ARBA00022801"/>
    </source>
</evidence>
<evidence type="ECO:0000313" key="4">
    <source>
        <dbReference type="EMBL" id="GGC94088.1"/>
    </source>
</evidence>
<evidence type="ECO:0000256" key="2">
    <source>
        <dbReference type="SAM" id="Phobius"/>
    </source>
</evidence>
<dbReference type="PANTHER" id="PTHR48081">
    <property type="entry name" value="AB HYDROLASE SUPERFAMILY PROTEIN C4A8.06C"/>
    <property type="match status" value="1"/>
</dbReference>